<dbReference type="Gene3D" id="3.30.420.40">
    <property type="match status" value="2"/>
</dbReference>
<evidence type="ECO:0000256" key="2">
    <source>
        <dbReference type="ARBA" id="ARBA00022729"/>
    </source>
</evidence>
<feature type="compositionally biased region" description="Basic and acidic residues" evidence="7">
    <location>
        <begin position="351"/>
        <end position="362"/>
    </location>
</feature>
<name>A0A438EIW2_VITVI</name>
<evidence type="ECO:0000256" key="4">
    <source>
        <dbReference type="ARBA" id="ARBA00022824"/>
    </source>
</evidence>
<evidence type="ECO:0000256" key="7">
    <source>
        <dbReference type="SAM" id="MobiDB-lite"/>
    </source>
</evidence>
<dbReference type="Gene3D" id="2.60.34.10">
    <property type="entry name" value="Substrate Binding Domain Of DNAk, Chain A, domain 1"/>
    <property type="match status" value="1"/>
</dbReference>
<comment type="subcellular location">
    <subcellularLocation>
        <location evidence="1">Endoplasmic reticulum lumen</location>
    </subcellularLocation>
</comment>
<keyword evidence="3" id="KW-0547">Nucleotide-binding</keyword>
<dbReference type="FunFam" id="2.60.34.10:FF:000033">
    <property type="entry name" value="Heat shock 70 kDa protein 17"/>
    <property type="match status" value="1"/>
</dbReference>
<evidence type="ECO:0000313" key="9">
    <source>
        <dbReference type="Proteomes" id="UP000288805"/>
    </source>
</evidence>
<dbReference type="Proteomes" id="UP000288805">
    <property type="component" value="Unassembled WGS sequence"/>
</dbReference>
<dbReference type="GO" id="GO:0005788">
    <property type="term" value="C:endoplasmic reticulum lumen"/>
    <property type="evidence" value="ECO:0007669"/>
    <property type="project" value="UniProtKB-SubCell"/>
</dbReference>
<keyword evidence="5" id="KW-0067">ATP-binding</keyword>
<dbReference type="GO" id="GO:0140662">
    <property type="term" value="F:ATP-dependent protein folding chaperone"/>
    <property type="evidence" value="ECO:0007669"/>
    <property type="project" value="InterPro"/>
</dbReference>
<dbReference type="PANTHER" id="PTHR45639">
    <property type="entry name" value="HSC70CB, ISOFORM G-RELATED"/>
    <property type="match status" value="1"/>
</dbReference>
<feature type="compositionally biased region" description="Polar residues" evidence="7">
    <location>
        <begin position="311"/>
        <end position="326"/>
    </location>
</feature>
<evidence type="ECO:0000256" key="6">
    <source>
        <dbReference type="ARBA" id="ARBA00023186"/>
    </source>
</evidence>
<evidence type="ECO:0000256" key="1">
    <source>
        <dbReference type="ARBA" id="ARBA00004319"/>
    </source>
</evidence>
<comment type="caution">
    <text evidence="8">The sequence shown here is derived from an EMBL/GenBank/DDBJ whole genome shotgun (WGS) entry which is preliminary data.</text>
</comment>
<keyword evidence="2" id="KW-0732">Signal</keyword>
<keyword evidence="4" id="KW-0256">Endoplasmic reticulum</keyword>
<feature type="region of interest" description="Disordered" evidence="7">
    <location>
        <begin position="311"/>
        <end position="362"/>
    </location>
</feature>
<reference evidence="8 9" key="1">
    <citation type="journal article" date="2018" name="PLoS Genet.">
        <title>Population sequencing reveals clonal diversity and ancestral inbreeding in the grapevine cultivar Chardonnay.</title>
        <authorList>
            <person name="Roach M.J."/>
            <person name="Johnson D.L."/>
            <person name="Bohlmann J."/>
            <person name="van Vuuren H.J."/>
            <person name="Jones S.J."/>
            <person name="Pretorius I.S."/>
            <person name="Schmidt S.A."/>
            <person name="Borneman A.R."/>
        </authorList>
    </citation>
    <scope>NUCLEOTIDE SEQUENCE [LARGE SCALE GENOMIC DNA]</scope>
    <source>
        <strain evidence="9">cv. Chardonnay</strain>
        <tissue evidence="8">Leaf</tissue>
    </source>
</reference>
<dbReference type="InterPro" id="IPR013126">
    <property type="entry name" value="Hsp_70_fam"/>
</dbReference>
<dbReference type="InterPro" id="IPR029047">
    <property type="entry name" value="HSP70_peptide-bd_sf"/>
</dbReference>
<organism evidence="8 9">
    <name type="scientific">Vitis vinifera</name>
    <name type="common">Grape</name>
    <dbReference type="NCBI Taxonomy" id="29760"/>
    <lineage>
        <taxon>Eukaryota</taxon>
        <taxon>Viridiplantae</taxon>
        <taxon>Streptophyta</taxon>
        <taxon>Embryophyta</taxon>
        <taxon>Tracheophyta</taxon>
        <taxon>Spermatophyta</taxon>
        <taxon>Magnoliopsida</taxon>
        <taxon>eudicotyledons</taxon>
        <taxon>Gunneridae</taxon>
        <taxon>Pentapetalae</taxon>
        <taxon>rosids</taxon>
        <taxon>Vitales</taxon>
        <taxon>Vitaceae</taxon>
        <taxon>Viteae</taxon>
        <taxon>Vitis</taxon>
    </lineage>
</organism>
<keyword evidence="6" id="KW-0143">Chaperone</keyword>
<proteinExistence type="predicted"/>
<accession>A0A438EIW2</accession>
<dbReference type="InterPro" id="IPR043129">
    <property type="entry name" value="ATPase_NBD"/>
</dbReference>
<dbReference type="GO" id="GO:0005524">
    <property type="term" value="F:ATP binding"/>
    <property type="evidence" value="ECO:0007669"/>
    <property type="project" value="UniProtKB-KW"/>
</dbReference>
<sequence>MGSSSTHAALVYFSAYNAKEYGKTVSVNQFQVKDVSWDPELGGQNMEMRLVEYFWQMSSTNKLEMELIFHCLSRYTLDRTNTLDVGYNLLPLPWSYAFDGWLRKCLRIQVLKVDETYAVELIGGATRVPKLQAKLQEFLGRKDLDRHLDADEAIVLGAALHATNLSDGIKLNRKLGMVDGSSYGLVVELDGPGLLKDESTRQLIVPRMKKLPSKMFRSIIHDKDFDVSLSYEDEDLLPPGVSSPRFAQYAVSGSADASAKYSSRNLSSPIKANLHFSLSRSGILSLDRADAVIEITEWIEVPKVNVTLENSSAASPNISVETSPHNASEDSNENLHTDGRIDNTSNATENQSDKDLGTEKKN</sequence>
<protein>
    <submittedName>
        <fullName evidence="8">Heat shock 70 kDa protein 17</fullName>
    </submittedName>
</protein>
<dbReference type="PANTHER" id="PTHR45639:SF3">
    <property type="entry name" value="HYPOXIA UP-REGULATED PROTEIN 1"/>
    <property type="match status" value="1"/>
</dbReference>
<dbReference type="InterPro" id="IPR018181">
    <property type="entry name" value="Heat_shock_70_CS"/>
</dbReference>
<dbReference type="Pfam" id="PF00012">
    <property type="entry name" value="HSP70"/>
    <property type="match status" value="1"/>
</dbReference>
<evidence type="ECO:0000313" key="8">
    <source>
        <dbReference type="EMBL" id="RVW47674.1"/>
    </source>
</evidence>
<dbReference type="EMBL" id="QGNW01001273">
    <property type="protein sequence ID" value="RVW47674.1"/>
    <property type="molecule type" value="Genomic_DNA"/>
</dbReference>
<dbReference type="PRINTS" id="PR00301">
    <property type="entry name" value="HEATSHOCK70"/>
</dbReference>
<dbReference type="AlphaFoldDB" id="A0A438EIW2"/>
<dbReference type="PROSITE" id="PS01036">
    <property type="entry name" value="HSP70_3"/>
    <property type="match status" value="1"/>
</dbReference>
<dbReference type="SUPFAM" id="SSF53067">
    <property type="entry name" value="Actin-like ATPase domain"/>
    <property type="match status" value="1"/>
</dbReference>
<gene>
    <name evidence="8" type="primary">HSP70-17_8</name>
    <name evidence="8" type="ORF">CK203_095461</name>
</gene>
<evidence type="ECO:0000256" key="5">
    <source>
        <dbReference type="ARBA" id="ARBA00022840"/>
    </source>
</evidence>
<keyword evidence="8" id="KW-0346">Stress response</keyword>
<evidence type="ECO:0000256" key="3">
    <source>
        <dbReference type="ARBA" id="ARBA00022741"/>
    </source>
</evidence>